<dbReference type="AlphaFoldDB" id="A0A830GSP1"/>
<dbReference type="Proteomes" id="UP000610960">
    <property type="component" value="Unassembled WGS sequence"/>
</dbReference>
<protein>
    <submittedName>
        <fullName evidence="1">Uncharacterized protein</fullName>
    </submittedName>
</protein>
<reference evidence="1" key="2">
    <citation type="submission" date="2020-09" db="EMBL/GenBank/DDBJ databases">
        <authorList>
            <person name="Sun Q."/>
            <person name="Ohkuma M."/>
        </authorList>
    </citation>
    <scope>NUCLEOTIDE SEQUENCE</scope>
    <source>
        <strain evidence="1">JCM 10088</strain>
    </source>
</reference>
<keyword evidence="2" id="KW-1185">Reference proteome</keyword>
<evidence type="ECO:0000313" key="1">
    <source>
        <dbReference type="EMBL" id="GGP19712.1"/>
    </source>
</evidence>
<organism evidence="1 2">
    <name type="scientific">Thermocladium modestius</name>
    <dbReference type="NCBI Taxonomy" id="62609"/>
    <lineage>
        <taxon>Archaea</taxon>
        <taxon>Thermoproteota</taxon>
        <taxon>Thermoprotei</taxon>
        <taxon>Thermoproteales</taxon>
        <taxon>Thermoproteaceae</taxon>
        <taxon>Thermocladium</taxon>
    </lineage>
</organism>
<evidence type="ECO:0000313" key="2">
    <source>
        <dbReference type="Proteomes" id="UP000610960"/>
    </source>
</evidence>
<proteinExistence type="predicted"/>
<reference evidence="1" key="1">
    <citation type="journal article" date="2014" name="Int. J. Syst. Evol. Microbiol.">
        <title>Complete genome sequence of Corynebacterium casei LMG S-19264T (=DSM 44701T), isolated from a smear-ripened cheese.</title>
        <authorList>
            <consortium name="US DOE Joint Genome Institute (JGI-PGF)"/>
            <person name="Walter F."/>
            <person name="Albersmeier A."/>
            <person name="Kalinowski J."/>
            <person name="Ruckert C."/>
        </authorList>
    </citation>
    <scope>NUCLEOTIDE SEQUENCE</scope>
    <source>
        <strain evidence="1">JCM 10088</strain>
    </source>
</reference>
<gene>
    <name evidence="1" type="ORF">GCM10007981_04500</name>
</gene>
<dbReference type="EMBL" id="BMNL01000001">
    <property type="protein sequence ID" value="GGP19712.1"/>
    <property type="molecule type" value="Genomic_DNA"/>
</dbReference>
<comment type="caution">
    <text evidence="1">The sequence shown here is derived from an EMBL/GenBank/DDBJ whole genome shotgun (WGS) entry which is preliminary data.</text>
</comment>
<name>A0A830GSP1_9CREN</name>
<sequence>MVWPRNTMTKFKYLPHAAIGLLHIYPRRLGQLDELRLVKATDLDYTINELINVASNYAEKHGIKPDTICYWRLTAM</sequence>
<accession>A0A830GSP1</accession>